<keyword evidence="4 7" id="KW-0732">Signal</keyword>
<keyword evidence="5 9" id="KW-0378">Hydrolase</keyword>
<evidence type="ECO:0000313" key="9">
    <source>
        <dbReference type="EMBL" id="MBD5780021.1"/>
    </source>
</evidence>
<dbReference type="EMBL" id="JACYFG010000032">
    <property type="protein sequence ID" value="MBD5780021.1"/>
    <property type="molecule type" value="Genomic_DNA"/>
</dbReference>
<comment type="caution">
    <text evidence="9">The sequence shown here is derived from an EMBL/GenBank/DDBJ whole genome shotgun (WGS) entry which is preliminary data.</text>
</comment>
<evidence type="ECO:0000256" key="3">
    <source>
        <dbReference type="ARBA" id="ARBA00022723"/>
    </source>
</evidence>
<protein>
    <submittedName>
        <fullName evidence="9">Sulfatase-like hydrolase/transferase</fullName>
    </submittedName>
</protein>
<dbReference type="InterPro" id="IPR050738">
    <property type="entry name" value="Sulfatase"/>
</dbReference>
<feature type="domain" description="Sulfatase N-terminal" evidence="8">
    <location>
        <begin position="26"/>
        <end position="73"/>
    </location>
</feature>
<organism evidence="9 10">
    <name type="scientific">Pelagicoccus enzymogenes</name>
    <dbReference type="NCBI Taxonomy" id="2773457"/>
    <lineage>
        <taxon>Bacteria</taxon>
        <taxon>Pseudomonadati</taxon>
        <taxon>Verrucomicrobiota</taxon>
        <taxon>Opitutia</taxon>
        <taxon>Puniceicoccales</taxon>
        <taxon>Pelagicoccaceae</taxon>
        <taxon>Pelagicoccus</taxon>
    </lineage>
</organism>
<feature type="chain" id="PRO_5037365864" evidence="7">
    <location>
        <begin position="23"/>
        <end position="96"/>
    </location>
</feature>
<evidence type="ECO:0000256" key="7">
    <source>
        <dbReference type="SAM" id="SignalP"/>
    </source>
</evidence>
<evidence type="ECO:0000256" key="6">
    <source>
        <dbReference type="ARBA" id="ARBA00022837"/>
    </source>
</evidence>
<evidence type="ECO:0000256" key="2">
    <source>
        <dbReference type="ARBA" id="ARBA00008779"/>
    </source>
</evidence>
<comment type="cofactor">
    <cofactor evidence="1">
        <name>Ca(2+)</name>
        <dbReference type="ChEBI" id="CHEBI:29108"/>
    </cofactor>
</comment>
<dbReference type="PANTHER" id="PTHR42693">
    <property type="entry name" value="ARYLSULFATASE FAMILY MEMBER"/>
    <property type="match status" value="1"/>
</dbReference>
<feature type="signal peptide" evidence="7">
    <location>
        <begin position="1"/>
        <end position="22"/>
    </location>
</feature>
<dbReference type="Pfam" id="PF00884">
    <property type="entry name" value="Sulfatase"/>
    <property type="match status" value="1"/>
</dbReference>
<evidence type="ECO:0000259" key="8">
    <source>
        <dbReference type="Pfam" id="PF00884"/>
    </source>
</evidence>
<dbReference type="GO" id="GO:0004065">
    <property type="term" value="F:arylsulfatase activity"/>
    <property type="evidence" value="ECO:0007669"/>
    <property type="project" value="TreeGrafter"/>
</dbReference>
<keyword evidence="10" id="KW-1185">Reference proteome</keyword>
<evidence type="ECO:0000256" key="4">
    <source>
        <dbReference type="ARBA" id="ARBA00022729"/>
    </source>
</evidence>
<dbReference type="InterPro" id="IPR000917">
    <property type="entry name" value="Sulfatase_N"/>
</dbReference>
<gene>
    <name evidence="9" type="ORF">IEN85_11020</name>
</gene>
<keyword evidence="3" id="KW-0479">Metal-binding</keyword>
<dbReference type="PROSITE" id="PS51257">
    <property type="entry name" value="PROKAR_LIPOPROTEIN"/>
    <property type="match status" value="1"/>
</dbReference>
<dbReference type="SUPFAM" id="SSF53649">
    <property type="entry name" value="Alkaline phosphatase-like"/>
    <property type="match status" value="1"/>
</dbReference>
<accession>A0A927FA54</accession>
<dbReference type="Proteomes" id="UP000622317">
    <property type="component" value="Unassembled WGS sequence"/>
</dbReference>
<comment type="similarity">
    <text evidence="2">Belongs to the sulfatase family.</text>
</comment>
<evidence type="ECO:0000256" key="5">
    <source>
        <dbReference type="ARBA" id="ARBA00022801"/>
    </source>
</evidence>
<proteinExistence type="inferred from homology"/>
<dbReference type="PANTHER" id="PTHR42693:SF42">
    <property type="entry name" value="ARYLSULFATASE G"/>
    <property type="match status" value="1"/>
</dbReference>
<sequence length="96" mass="10661">MKKTKFVIPLLAVISCLSSIIAAKQPNVVLIISDDQTWSDYGFMGHPHLETPNLDKLFSESLLYERGYVSAPVGQAHLMEVEWSERGALQSEAGQK</sequence>
<evidence type="ECO:0000256" key="1">
    <source>
        <dbReference type="ARBA" id="ARBA00001913"/>
    </source>
</evidence>
<keyword evidence="6" id="KW-0106">Calcium</keyword>
<reference evidence="9" key="1">
    <citation type="submission" date="2020-09" db="EMBL/GenBank/DDBJ databases">
        <title>Pelagicoccus enzymogenes sp. nov. with an EPS production, isolated from marine sediment.</title>
        <authorList>
            <person name="Feng X."/>
        </authorList>
    </citation>
    <scope>NUCLEOTIDE SEQUENCE</scope>
    <source>
        <strain evidence="9">NFK12</strain>
    </source>
</reference>
<dbReference type="GO" id="GO:0046872">
    <property type="term" value="F:metal ion binding"/>
    <property type="evidence" value="ECO:0007669"/>
    <property type="project" value="UniProtKB-KW"/>
</dbReference>
<evidence type="ECO:0000313" key="10">
    <source>
        <dbReference type="Proteomes" id="UP000622317"/>
    </source>
</evidence>
<dbReference type="Gene3D" id="3.40.720.10">
    <property type="entry name" value="Alkaline Phosphatase, subunit A"/>
    <property type="match status" value="1"/>
</dbReference>
<dbReference type="InterPro" id="IPR017850">
    <property type="entry name" value="Alkaline_phosphatase_core_sf"/>
</dbReference>
<name>A0A927FA54_9BACT</name>
<dbReference type="AlphaFoldDB" id="A0A927FA54"/>